<dbReference type="Gene3D" id="3.40.50.300">
    <property type="entry name" value="P-loop containing nucleotide triphosphate hydrolases"/>
    <property type="match status" value="1"/>
</dbReference>
<dbReference type="RefSeq" id="WP_138930923.1">
    <property type="nucleotide sequence ID" value="NZ_SWMU01000001.1"/>
</dbReference>
<keyword evidence="3 5" id="KW-0067">ATP-binding</keyword>
<dbReference type="OrthoDB" id="9802264at2"/>
<protein>
    <submittedName>
        <fullName evidence="5">ABC transporter ATP-binding protein</fullName>
    </submittedName>
</protein>
<dbReference type="EMBL" id="SWMU01000001">
    <property type="protein sequence ID" value="TKS57220.1"/>
    <property type="molecule type" value="Genomic_DNA"/>
</dbReference>
<dbReference type="InterPro" id="IPR027417">
    <property type="entry name" value="P-loop_NTPase"/>
</dbReference>
<dbReference type="GO" id="GO:0005524">
    <property type="term" value="F:ATP binding"/>
    <property type="evidence" value="ECO:0007669"/>
    <property type="project" value="UniProtKB-KW"/>
</dbReference>
<proteinExistence type="predicted"/>
<evidence type="ECO:0000256" key="3">
    <source>
        <dbReference type="ARBA" id="ARBA00022840"/>
    </source>
</evidence>
<dbReference type="SMART" id="SM00382">
    <property type="entry name" value="AAA"/>
    <property type="match status" value="1"/>
</dbReference>
<dbReference type="PROSITE" id="PS00211">
    <property type="entry name" value="ABC_TRANSPORTER_1"/>
    <property type="match status" value="1"/>
</dbReference>
<evidence type="ECO:0000313" key="6">
    <source>
        <dbReference type="Proteomes" id="UP000306552"/>
    </source>
</evidence>
<sequence length="330" mass="38379">MLELNSVYFSYDKDFTLHDISFRINSGEILGIIGQSGCGKTTLLKLIFGKLDANQGELFWHNEKILGPSYQLIAGKEDFKYVTQDYELMPYTSVLENIIKPLSRQHLEQNISRARELLEVVSLEEFENTKVKNLSGGQQQRVALAKALAKTPQLLLLDEPFSQIDRYFKNKLRRKLVKFLKSENVTCVIATHDKDDVLPFADNLLVLKQGKTVALDTPLKLYQRNKNPYIAGLFGDFNFFKIKDIWPQSNKEERLVVYPYEIEIKEAKTPEIQVIEQYFSGQFFKSIIQWKSQRVFVQTPIPLTPKKAYKLTFKKEHLQKRYNLNLEKIS</sequence>
<evidence type="ECO:0000256" key="1">
    <source>
        <dbReference type="ARBA" id="ARBA00022448"/>
    </source>
</evidence>
<dbReference type="InterPro" id="IPR003593">
    <property type="entry name" value="AAA+_ATPase"/>
</dbReference>
<keyword evidence="2" id="KW-0547">Nucleotide-binding</keyword>
<reference evidence="5 6" key="1">
    <citation type="submission" date="2019-04" db="EMBL/GenBank/DDBJ databases">
        <title>Psychroflexus halotolerans sp. nov., isolated from a marine solar saltern.</title>
        <authorList>
            <person name="Feng X."/>
        </authorList>
    </citation>
    <scope>NUCLEOTIDE SEQUENCE [LARGE SCALE GENOMIC DNA]</scope>
    <source>
        <strain evidence="5 6">WDS2C27</strain>
    </source>
</reference>
<name>A0A4U5TSD7_9FLAO</name>
<evidence type="ECO:0000256" key="2">
    <source>
        <dbReference type="ARBA" id="ARBA00022741"/>
    </source>
</evidence>
<dbReference type="AlphaFoldDB" id="A0A4U5TSD7"/>
<accession>A0A4U5TSD7</accession>
<dbReference type="InterPro" id="IPR003439">
    <property type="entry name" value="ABC_transporter-like_ATP-bd"/>
</dbReference>
<dbReference type="PROSITE" id="PS50893">
    <property type="entry name" value="ABC_TRANSPORTER_2"/>
    <property type="match status" value="1"/>
</dbReference>
<dbReference type="Proteomes" id="UP000306552">
    <property type="component" value="Unassembled WGS sequence"/>
</dbReference>
<dbReference type="InterPro" id="IPR017871">
    <property type="entry name" value="ABC_transporter-like_CS"/>
</dbReference>
<dbReference type="InterPro" id="IPR050093">
    <property type="entry name" value="ABC_SmlMolc_Importer"/>
</dbReference>
<organism evidence="5 6">
    <name type="scientific">Mesohalobacter halotolerans</name>
    <dbReference type="NCBI Taxonomy" id="1883405"/>
    <lineage>
        <taxon>Bacteria</taxon>
        <taxon>Pseudomonadati</taxon>
        <taxon>Bacteroidota</taxon>
        <taxon>Flavobacteriia</taxon>
        <taxon>Flavobacteriales</taxon>
        <taxon>Flavobacteriaceae</taxon>
        <taxon>Mesohalobacter</taxon>
    </lineage>
</organism>
<feature type="domain" description="ABC transporter" evidence="4">
    <location>
        <begin position="2"/>
        <end position="234"/>
    </location>
</feature>
<gene>
    <name evidence="5" type="ORF">FCN74_02025</name>
</gene>
<dbReference type="GO" id="GO:0016887">
    <property type="term" value="F:ATP hydrolysis activity"/>
    <property type="evidence" value="ECO:0007669"/>
    <property type="project" value="InterPro"/>
</dbReference>
<evidence type="ECO:0000259" key="4">
    <source>
        <dbReference type="PROSITE" id="PS50893"/>
    </source>
</evidence>
<evidence type="ECO:0000313" key="5">
    <source>
        <dbReference type="EMBL" id="TKS57220.1"/>
    </source>
</evidence>
<comment type="caution">
    <text evidence="5">The sequence shown here is derived from an EMBL/GenBank/DDBJ whole genome shotgun (WGS) entry which is preliminary data.</text>
</comment>
<keyword evidence="6" id="KW-1185">Reference proteome</keyword>
<dbReference type="PANTHER" id="PTHR42781:SF4">
    <property type="entry name" value="SPERMIDINE_PUTRESCINE IMPORT ATP-BINDING PROTEIN POTA"/>
    <property type="match status" value="1"/>
</dbReference>
<dbReference type="SUPFAM" id="SSF52540">
    <property type="entry name" value="P-loop containing nucleoside triphosphate hydrolases"/>
    <property type="match status" value="1"/>
</dbReference>
<dbReference type="PANTHER" id="PTHR42781">
    <property type="entry name" value="SPERMIDINE/PUTRESCINE IMPORT ATP-BINDING PROTEIN POTA"/>
    <property type="match status" value="1"/>
</dbReference>
<dbReference type="Pfam" id="PF00005">
    <property type="entry name" value="ABC_tran"/>
    <property type="match status" value="1"/>
</dbReference>
<keyword evidence="1" id="KW-0813">Transport</keyword>